<dbReference type="PANTHER" id="PTHR21143">
    <property type="entry name" value="INVERTEBRATE GUSTATORY RECEPTOR"/>
    <property type="match status" value="1"/>
</dbReference>
<comment type="similarity">
    <text evidence="8">Belongs to the insect chemoreceptor superfamily. Gustatory receptor (GR) family.</text>
</comment>
<feature type="transmembrane region" description="Helical" evidence="8">
    <location>
        <begin position="161"/>
        <end position="181"/>
    </location>
</feature>
<keyword evidence="5 8" id="KW-0472">Membrane</keyword>
<proteinExistence type="inferred from homology"/>
<evidence type="ECO:0000256" key="8">
    <source>
        <dbReference type="RuleBase" id="RU363108"/>
    </source>
</evidence>
<reference evidence="9 10" key="1">
    <citation type="submission" date="2023-09" db="EMBL/GenBank/DDBJ databases">
        <title>Genomes of two closely related lineages of the louse Polyplax serrata with different host specificities.</title>
        <authorList>
            <person name="Martinu J."/>
            <person name="Tarabai H."/>
            <person name="Stefka J."/>
            <person name="Hypsa V."/>
        </authorList>
    </citation>
    <scope>NUCLEOTIDE SEQUENCE [LARGE SCALE GENOMIC DNA]</scope>
    <source>
        <strain evidence="9">98ZLc_SE</strain>
    </source>
</reference>
<keyword evidence="10" id="KW-1185">Reference proteome</keyword>
<evidence type="ECO:0000256" key="4">
    <source>
        <dbReference type="ARBA" id="ARBA00022989"/>
    </source>
</evidence>
<feature type="transmembrane region" description="Helical" evidence="8">
    <location>
        <begin position="40"/>
        <end position="61"/>
    </location>
</feature>
<dbReference type="InterPro" id="IPR013604">
    <property type="entry name" value="7TM_chemorcpt"/>
</dbReference>
<keyword evidence="7 8" id="KW-0807">Transducer</keyword>
<dbReference type="Proteomes" id="UP001359485">
    <property type="component" value="Unassembled WGS sequence"/>
</dbReference>
<keyword evidence="3 8" id="KW-0812">Transmembrane</keyword>
<evidence type="ECO:0000256" key="3">
    <source>
        <dbReference type="ARBA" id="ARBA00022692"/>
    </source>
</evidence>
<feature type="transmembrane region" description="Helical" evidence="8">
    <location>
        <begin position="339"/>
        <end position="357"/>
    </location>
</feature>
<organism evidence="9 10">
    <name type="scientific">Polyplax serrata</name>
    <name type="common">Common mouse louse</name>
    <dbReference type="NCBI Taxonomy" id="468196"/>
    <lineage>
        <taxon>Eukaryota</taxon>
        <taxon>Metazoa</taxon>
        <taxon>Ecdysozoa</taxon>
        <taxon>Arthropoda</taxon>
        <taxon>Hexapoda</taxon>
        <taxon>Insecta</taxon>
        <taxon>Pterygota</taxon>
        <taxon>Neoptera</taxon>
        <taxon>Paraneoptera</taxon>
        <taxon>Psocodea</taxon>
        <taxon>Troctomorpha</taxon>
        <taxon>Phthiraptera</taxon>
        <taxon>Anoplura</taxon>
        <taxon>Polyplacidae</taxon>
        <taxon>Polyplax</taxon>
    </lineage>
</organism>
<evidence type="ECO:0000256" key="6">
    <source>
        <dbReference type="ARBA" id="ARBA00023170"/>
    </source>
</evidence>
<dbReference type="EMBL" id="JAWJWF010000006">
    <property type="protein sequence ID" value="KAK6631385.1"/>
    <property type="molecule type" value="Genomic_DNA"/>
</dbReference>
<feature type="transmembrane region" description="Helical" evidence="8">
    <location>
        <begin position="423"/>
        <end position="444"/>
    </location>
</feature>
<keyword evidence="2 8" id="KW-1003">Cell membrane</keyword>
<dbReference type="PANTHER" id="PTHR21143:SF133">
    <property type="entry name" value="GUSTATORY AND PHEROMONE RECEPTOR 32A-RELATED"/>
    <property type="match status" value="1"/>
</dbReference>
<feature type="transmembrane region" description="Helical" evidence="8">
    <location>
        <begin position="67"/>
        <end position="93"/>
    </location>
</feature>
<dbReference type="Pfam" id="PF08395">
    <property type="entry name" value="7tm_7"/>
    <property type="match status" value="2"/>
</dbReference>
<feature type="transmembrane region" description="Helical" evidence="8">
    <location>
        <begin position="129"/>
        <end position="149"/>
    </location>
</feature>
<feature type="transmembrane region" description="Helical" evidence="8">
    <location>
        <begin position="369"/>
        <end position="394"/>
    </location>
</feature>
<keyword evidence="4 8" id="KW-1133">Transmembrane helix</keyword>
<comment type="caution">
    <text evidence="9">The sequence shown here is derived from an EMBL/GenBank/DDBJ whole genome shotgun (WGS) entry which is preliminary data.</text>
</comment>
<evidence type="ECO:0000256" key="5">
    <source>
        <dbReference type="ARBA" id="ARBA00023136"/>
    </source>
</evidence>
<evidence type="ECO:0000256" key="7">
    <source>
        <dbReference type="ARBA" id="ARBA00023224"/>
    </source>
</evidence>
<evidence type="ECO:0000313" key="10">
    <source>
        <dbReference type="Proteomes" id="UP001359485"/>
    </source>
</evidence>
<evidence type="ECO:0000313" key="9">
    <source>
        <dbReference type="EMBL" id="KAK6631385.1"/>
    </source>
</evidence>
<feature type="transmembrane region" description="Helical" evidence="8">
    <location>
        <begin position="456"/>
        <end position="477"/>
    </location>
</feature>
<comment type="caution">
    <text evidence="8">Lacks conserved residue(s) required for the propagation of feature annotation.</text>
</comment>
<sequence length="681" mass="79082">MVKSSFTTFNKYHLLFLQILGVAAFTKDQKTKYKVSVVRICYSVCILLFIAYVQSTCYGYTDYHQSRIHVIMVLSDIDNACLSLGVCTAYYLALRSSKKVCLLANKIDNLMGRLTSRMPHYIHFDMKHLSMFLVTEISLLTCILLMSLTTESTIILGYCLWFYYFNSLFFVAFDTLFIIYVRNILYLMKEINFGLTTMSKSQLFYLKYFRLISYEIFDLAEDLNSCFAVYILVTTTCEFLDLITVPFQDLSVSVDWFNVSDAILWTIFGLIKIVNKLQTCVDVEKEYLVYVHSKVASAKMETEPRTSFYPWPFLEFLQVLGVVSYRTTNSGTFQMSSALSIYSAIGVALLAHIRIDYCYIMKVRIDDFFTFVFVILHSVVNHIVVILEFFIVWVKNPKLCLLAAKIINYRDSLRRPTSKKTTYLAWMVAFLGFCQFFLYLHSFLVKNVSALGKCSWFFSIFNFYSLVIDILILFYIGNVEAVFSDVNQELSLLHTSYKNLEIVSRMRNLRITHCEALDIMCDFNSCFGPVTLISSFKEFVVFVCTPFYALVSPSKVLGYQEYVVWFSRYFFNYLAKLILFTLTHKQAEKTANYLHELFIESDDVELKEEIEIFSLQLLHRKVEFNACGFFKLDFSLLHSMVGAVTTYIIILMQFQDERDVLTPMCRTNCTIRSNSNTTLSA</sequence>
<evidence type="ECO:0000256" key="2">
    <source>
        <dbReference type="ARBA" id="ARBA00022475"/>
    </source>
</evidence>
<name>A0ABR1AYH3_POLSC</name>
<gene>
    <name evidence="9" type="ORF">RUM44_005912</name>
</gene>
<protein>
    <recommendedName>
        <fullName evidence="8">Gustatory receptor</fullName>
    </recommendedName>
</protein>
<accession>A0ABR1AYH3</accession>
<comment type="function">
    <text evidence="8">Gustatory receptor which mediates acceptance or avoidance behavior, depending on its substrates.</text>
</comment>
<evidence type="ECO:0000256" key="1">
    <source>
        <dbReference type="ARBA" id="ARBA00004651"/>
    </source>
</evidence>
<comment type="subcellular location">
    <subcellularLocation>
        <location evidence="1 8">Cell membrane</location>
        <topology evidence="1 8">Multi-pass membrane protein</topology>
    </subcellularLocation>
</comment>
<keyword evidence="6 8" id="KW-0675">Receptor</keyword>